<evidence type="ECO:0000313" key="3">
    <source>
        <dbReference type="Proteomes" id="UP000034746"/>
    </source>
</evidence>
<dbReference type="EMBL" id="LCAU01000014">
    <property type="protein sequence ID" value="KKR97473.1"/>
    <property type="molecule type" value="Genomic_DNA"/>
</dbReference>
<accession>A0A0G0V8V4</accession>
<proteinExistence type="predicted"/>
<dbReference type="PANTHER" id="PTHR46387">
    <property type="entry name" value="POLYNUCLEOTIDYL TRANSFERASE, RIBONUCLEASE H-LIKE SUPERFAMILY PROTEIN"/>
    <property type="match status" value="1"/>
</dbReference>
<dbReference type="InterPro" id="IPR012337">
    <property type="entry name" value="RNaseH-like_sf"/>
</dbReference>
<dbReference type="CDD" id="cd09279">
    <property type="entry name" value="RNase_HI_like"/>
    <property type="match status" value="1"/>
</dbReference>
<dbReference type="GO" id="GO:0004523">
    <property type="term" value="F:RNA-DNA hybrid ribonuclease activity"/>
    <property type="evidence" value="ECO:0007669"/>
    <property type="project" value="InterPro"/>
</dbReference>
<dbReference type="PROSITE" id="PS50879">
    <property type="entry name" value="RNASE_H_1"/>
    <property type="match status" value="1"/>
</dbReference>
<protein>
    <submittedName>
        <fullName evidence="2">Ribonuclease H</fullName>
    </submittedName>
</protein>
<gene>
    <name evidence="2" type="ORF">UU48_C0014G0006</name>
</gene>
<dbReference type="SUPFAM" id="SSF53098">
    <property type="entry name" value="Ribonuclease H-like"/>
    <property type="match status" value="1"/>
</dbReference>
<dbReference type="InterPro" id="IPR036397">
    <property type="entry name" value="RNaseH_sf"/>
</dbReference>
<dbReference type="InterPro" id="IPR002156">
    <property type="entry name" value="RNaseH_domain"/>
</dbReference>
<reference evidence="2 3" key="1">
    <citation type="journal article" date="2015" name="Nature">
        <title>rRNA introns, odd ribosomes, and small enigmatic genomes across a large radiation of phyla.</title>
        <authorList>
            <person name="Brown C.T."/>
            <person name="Hug L.A."/>
            <person name="Thomas B.C."/>
            <person name="Sharon I."/>
            <person name="Castelle C.J."/>
            <person name="Singh A."/>
            <person name="Wilkins M.J."/>
            <person name="Williams K.H."/>
            <person name="Banfield J.F."/>
        </authorList>
    </citation>
    <scope>NUCLEOTIDE SEQUENCE [LARGE SCALE GENOMIC DNA]</scope>
</reference>
<evidence type="ECO:0000259" key="1">
    <source>
        <dbReference type="PROSITE" id="PS50879"/>
    </source>
</evidence>
<dbReference type="Gene3D" id="3.30.420.10">
    <property type="entry name" value="Ribonuclease H-like superfamily/Ribonuclease H"/>
    <property type="match status" value="1"/>
</dbReference>
<dbReference type="PANTHER" id="PTHR46387:SF2">
    <property type="entry name" value="RIBONUCLEASE HI"/>
    <property type="match status" value="1"/>
</dbReference>
<dbReference type="Proteomes" id="UP000034746">
    <property type="component" value="Unassembled WGS sequence"/>
</dbReference>
<sequence length="182" mass="20573">MDADQGEIEAFCELYSQVQRTKNADFDKGMRQIRKSYKSMIKHVRIYTDGGARGNPGPAGSGAVIKFLHEDGTEGEILAALHAYVGETTNNQAEYQAIVMGLTRAKELEVEHVELYMDSELAAKQLKGEYRVKNPELAKRFLEVRNLMCAFKHVRIQHIPRERNKEADALVNAAIDEHLRLS</sequence>
<organism evidence="2 3">
    <name type="scientific">Candidatus Uhrbacteria bacterium GW2011_GWF2_41_16</name>
    <dbReference type="NCBI Taxonomy" id="1618997"/>
    <lineage>
        <taxon>Bacteria</taxon>
        <taxon>Candidatus Uhriibacteriota</taxon>
    </lineage>
</organism>
<comment type="caution">
    <text evidence="2">The sequence shown here is derived from an EMBL/GenBank/DDBJ whole genome shotgun (WGS) entry which is preliminary data.</text>
</comment>
<feature type="domain" description="RNase H type-1" evidence="1">
    <location>
        <begin position="40"/>
        <end position="176"/>
    </location>
</feature>
<dbReference type="GO" id="GO:0003676">
    <property type="term" value="F:nucleic acid binding"/>
    <property type="evidence" value="ECO:0007669"/>
    <property type="project" value="InterPro"/>
</dbReference>
<dbReference type="AlphaFoldDB" id="A0A0G0V8V4"/>
<evidence type="ECO:0000313" key="2">
    <source>
        <dbReference type="EMBL" id="KKR97473.1"/>
    </source>
</evidence>
<dbReference type="Pfam" id="PF13456">
    <property type="entry name" value="RVT_3"/>
    <property type="match status" value="1"/>
</dbReference>
<name>A0A0G0V8V4_9BACT</name>